<organism evidence="1">
    <name type="scientific">termite gut metagenome</name>
    <dbReference type="NCBI Taxonomy" id="433724"/>
    <lineage>
        <taxon>unclassified sequences</taxon>
        <taxon>metagenomes</taxon>
        <taxon>organismal metagenomes</taxon>
    </lineage>
</organism>
<proteinExistence type="predicted"/>
<dbReference type="Gene3D" id="3.30.2310.20">
    <property type="entry name" value="RelE-like"/>
    <property type="match status" value="1"/>
</dbReference>
<dbReference type="AlphaFoldDB" id="A0A5J4RSY7"/>
<dbReference type="SUPFAM" id="SSF143011">
    <property type="entry name" value="RelE-like"/>
    <property type="match status" value="1"/>
</dbReference>
<evidence type="ECO:0008006" key="2">
    <source>
        <dbReference type="Google" id="ProtNLM"/>
    </source>
</evidence>
<sequence>MLNDASGIEALYRINSLHYKVLEGDKKDLSSIRVNDQYRIEFEISKTKDNETIITVCTIMELSNHYK</sequence>
<evidence type="ECO:0000313" key="1">
    <source>
        <dbReference type="EMBL" id="KAA6336688.1"/>
    </source>
</evidence>
<dbReference type="EMBL" id="SNRY01000770">
    <property type="protein sequence ID" value="KAA6336688.1"/>
    <property type="molecule type" value="Genomic_DNA"/>
</dbReference>
<dbReference type="InterPro" id="IPR035093">
    <property type="entry name" value="RelE/ParE_toxin_dom_sf"/>
</dbReference>
<reference evidence="1" key="1">
    <citation type="submission" date="2019-03" db="EMBL/GenBank/DDBJ databases">
        <title>Single cell metagenomics reveals metabolic interactions within the superorganism composed of flagellate Streblomastix strix and complex community of Bacteroidetes bacteria on its surface.</title>
        <authorList>
            <person name="Treitli S.C."/>
            <person name="Kolisko M."/>
            <person name="Husnik F."/>
            <person name="Keeling P."/>
            <person name="Hampl V."/>
        </authorList>
    </citation>
    <scope>NUCLEOTIDE SEQUENCE</scope>
    <source>
        <strain evidence="1">STM</strain>
    </source>
</reference>
<accession>A0A5J4RSY7</accession>
<comment type="caution">
    <text evidence="1">The sequence shown here is derived from an EMBL/GenBank/DDBJ whole genome shotgun (WGS) entry which is preliminary data.</text>
</comment>
<gene>
    <name evidence="1" type="ORF">EZS27_015182</name>
</gene>
<protein>
    <recommendedName>
        <fullName evidence="2">Toxin HigB-1</fullName>
    </recommendedName>
</protein>
<name>A0A5J4RSY7_9ZZZZ</name>